<gene>
    <name evidence="6" type="ORF">ACFQJ9_12430</name>
</gene>
<keyword evidence="2" id="KW-0479">Metal-binding</keyword>
<keyword evidence="7" id="KW-1185">Reference proteome</keyword>
<reference evidence="6 7" key="1">
    <citation type="journal article" date="2019" name="Int. J. Syst. Evol. Microbiol.">
        <title>The Global Catalogue of Microorganisms (GCM) 10K type strain sequencing project: providing services to taxonomists for standard genome sequencing and annotation.</title>
        <authorList>
            <consortium name="The Broad Institute Genomics Platform"/>
            <consortium name="The Broad Institute Genome Sequencing Center for Infectious Disease"/>
            <person name="Wu L."/>
            <person name="Ma J."/>
        </authorList>
    </citation>
    <scope>NUCLEOTIDE SEQUENCE [LARGE SCALE GENOMIC DNA]</scope>
    <source>
        <strain evidence="6 7">XZGYJ-43</strain>
    </source>
</reference>
<dbReference type="InterPro" id="IPR055438">
    <property type="entry name" value="AstE_AspA_cat"/>
</dbReference>
<dbReference type="Gene3D" id="3.40.630.10">
    <property type="entry name" value="Zn peptidases"/>
    <property type="match status" value="1"/>
</dbReference>
<organism evidence="6 7">
    <name type="scientific">Halospeciosus flavus</name>
    <dbReference type="NCBI Taxonomy" id="3032283"/>
    <lineage>
        <taxon>Archaea</taxon>
        <taxon>Methanobacteriati</taxon>
        <taxon>Methanobacteriota</taxon>
        <taxon>Stenosarchaea group</taxon>
        <taxon>Halobacteria</taxon>
        <taxon>Halobacteriales</taxon>
        <taxon>Halobacteriaceae</taxon>
        <taxon>Halospeciosus</taxon>
    </lineage>
</organism>
<evidence type="ECO:0000256" key="3">
    <source>
        <dbReference type="ARBA" id="ARBA00022801"/>
    </source>
</evidence>
<dbReference type="CDD" id="cd06251">
    <property type="entry name" value="M14_ASTE_ASPA-like"/>
    <property type="match status" value="1"/>
</dbReference>
<feature type="domain" description="Succinylglutamate desuccinylase/Aspartoacylase catalytic" evidence="5">
    <location>
        <begin position="47"/>
        <end position="226"/>
    </location>
</feature>
<evidence type="ECO:0000256" key="1">
    <source>
        <dbReference type="ARBA" id="ARBA00001947"/>
    </source>
</evidence>
<dbReference type="GO" id="GO:0016787">
    <property type="term" value="F:hydrolase activity"/>
    <property type="evidence" value="ECO:0007669"/>
    <property type="project" value="UniProtKB-KW"/>
</dbReference>
<evidence type="ECO:0000256" key="2">
    <source>
        <dbReference type="ARBA" id="ARBA00022723"/>
    </source>
</evidence>
<comment type="cofactor">
    <cofactor evidence="1">
        <name>Zn(2+)</name>
        <dbReference type="ChEBI" id="CHEBI:29105"/>
    </cofactor>
</comment>
<sequence length="335" mass="36088">MSTHSFTYAGGTVEPGTVQHTTLAVSETFVGGDVEIPITVVNGEELGPVLFCSAAVHGDELNGVKVVHDLVDRYGPADLAGTLVCLHVVNVPAYLAQQRYLPLYDQDLNRSFPGKERSTPAHRIANAVYSGVLTHCDYGIDLHTSTRGRTTTFHVRGQVAQHDEVARLADAFGANLVLAGVGEEENSLRTASTARGTPVITVEMGEAHRFQERYIERALAGIESVMTDLGMYDGERVEREWGVVADASQKTWVRSDEGGLVELHVGVGDVVDGGDSICTVHDHFATEEHEVTAPFRGVVAGLLQNPIAQPGHPVCHLVSVDEETAETIRRTDESS</sequence>
<evidence type="ECO:0000259" key="5">
    <source>
        <dbReference type="Pfam" id="PF24827"/>
    </source>
</evidence>
<dbReference type="RefSeq" id="WP_279526994.1">
    <property type="nucleotide sequence ID" value="NZ_CP122312.1"/>
</dbReference>
<evidence type="ECO:0000313" key="7">
    <source>
        <dbReference type="Proteomes" id="UP001596447"/>
    </source>
</evidence>
<dbReference type="InterPro" id="IPR043795">
    <property type="entry name" value="N-alpha-Ac-DABA-like"/>
</dbReference>
<comment type="caution">
    <text evidence="6">The sequence shown here is derived from an EMBL/GenBank/DDBJ whole genome shotgun (WGS) entry which is preliminary data.</text>
</comment>
<dbReference type="GO" id="GO:0046872">
    <property type="term" value="F:metal ion binding"/>
    <property type="evidence" value="ECO:0007669"/>
    <property type="project" value="UniProtKB-KW"/>
</dbReference>
<evidence type="ECO:0000256" key="4">
    <source>
        <dbReference type="ARBA" id="ARBA00022833"/>
    </source>
</evidence>
<accession>A0ABD5Z4U8</accession>
<dbReference type="SUPFAM" id="SSF53187">
    <property type="entry name" value="Zn-dependent exopeptidases"/>
    <property type="match status" value="1"/>
</dbReference>
<proteinExistence type="predicted"/>
<keyword evidence="3" id="KW-0378">Hydrolase</keyword>
<dbReference type="Pfam" id="PF24827">
    <property type="entry name" value="AstE_AspA_cat"/>
    <property type="match status" value="1"/>
</dbReference>
<protein>
    <submittedName>
        <fullName evidence="6">Succinylglutamate desuccinylase/aspartoacylase family protein</fullName>
    </submittedName>
</protein>
<dbReference type="InterPro" id="IPR053138">
    <property type="entry name" value="N-alpha-Ac-DABA_deacetylase"/>
</dbReference>
<dbReference type="PANTHER" id="PTHR37326:SF1">
    <property type="entry name" value="BLL3975 PROTEIN"/>
    <property type="match status" value="1"/>
</dbReference>
<dbReference type="PANTHER" id="PTHR37326">
    <property type="entry name" value="BLL3975 PROTEIN"/>
    <property type="match status" value="1"/>
</dbReference>
<dbReference type="EMBL" id="JBHTAR010000011">
    <property type="protein sequence ID" value="MFC7200206.1"/>
    <property type="molecule type" value="Genomic_DNA"/>
</dbReference>
<dbReference type="Proteomes" id="UP001596447">
    <property type="component" value="Unassembled WGS sequence"/>
</dbReference>
<dbReference type="PIRSF" id="PIRSF039012">
    <property type="entry name" value="ASP"/>
    <property type="match status" value="1"/>
</dbReference>
<keyword evidence="4" id="KW-0862">Zinc</keyword>
<name>A0ABD5Z4U8_9EURY</name>
<dbReference type="AlphaFoldDB" id="A0ABD5Z4U8"/>
<evidence type="ECO:0000313" key="6">
    <source>
        <dbReference type="EMBL" id="MFC7200206.1"/>
    </source>
</evidence>